<organism evidence="2 3">
    <name type="scientific">Hohenbuehelia grisea</name>
    <dbReference type="NCBI Taxonomy" id="104357"/>
    <lineage>
        <taxon>Eukaryota</taxon>
        <taxon>Fungi</taxon>
        <taxon>Dikarya</taxon>
        <taxon>Basidiomycota</taxon>
        <taxon>Agaricomycotina</taxon>
        <taxon>Agaricomycetes</taxon>
        <taxon>Agaricomycetidae</taxon>
        <taxon>Agaricales</taxon>
        <taxon>Pleurotineae</taxon>
        <taxon>Pleurotaceae</taxon>
        <taxon>Hohenbuehelia</taxon>
    </lineage>
</organism>
<name>A0ABR3IZR8_9AGAR</name>
<feature type="compositionally biased region" description="Basic residues" evidence="1">
    <location>
        <begin position="167"/>
        <end position="178"/>
    </location>
</feature>
<feature type="region of interest" description="Disordered" evidence="1">
    <location>
        <begin position="267"/>
        <end position="288"/>
    </location>
</feature>
<feature type="region of interest" description="Disordered" evidence="1">
    <location>
        <begin position="39"/>
        <end position="188"/>
    </location>
</feature>
<comment type="caution">
    <text evidence="2">The sequence shown here is derived from an EMBL/GenBank/DDBJ whole genome shotgun (WGS) entry which is preliminary data.</text>
</comment>
<accession>A0ABR3IZR8</accession>
<evidence type="ECO:0008006" key="4">
    <source>
        <dbReference type="Google" id="ProtNLM"/>
    </source>
</evidence>
<proteinExistence type="predicted"/>
<feature type="compositionally biased region" description="Basic and acidic residues" evidence="1">
    <location>
        <begin position="89"/>
        <end position="109"/>
    </location>
</feature>
<feature type="compositionally biased region" description="Low complexity" evidence="1">
    <location>
        <begin position="39"/>
        <end position="50"/>
    </location>
</feature>
<evidence type="ECO:0000313" key="2">
    <source>
        <dbReference type="EMBL" id="KAL0948875.1"/>
    </source>
</evidence>
<evidence type="ECO:0000256" key="1">
    <source>
        <dbReference type="SAM" id="MobiDB-lite"/>
    </source>
</evidence>
<sequence length="288" mass="31498">MPRRHHPEVTPFNSLLVAGATLQTAPRRDVPFFSLPAISETSVSGSSSSSAEYAAGQMELNDEERARWKQSRARAHSSRYQNESGSRGRRSESRNDSFKRCDNMKDRGLHAKACATQGTSPVNVSRDSDYLHGPLAHSGRPPPDPRTDDSAFPPRGRTGRPSSVYHAHPHAHRSRSRSRTAADSSTFRVRARAHPESGYVSAVAPLAVTQPSAYMTSAAPYTAYDATPRAHFYQGSTVPRASSAAPGYPFPGSYHGPAPIPIAPYASHPSQPFAPLENDPYRSRYYRP</sequence>
<dbReference type="EMBL" id="JASNQZ010000012">
    <property type="protein sequence ID" value="KAL0948875.1"/>
    <property type="molecule type" value="Genomic_DNA"/>
</dbReference>
<feature type="compositionally biased region" description="Basic residues" evidence="1">
    <location>
        <begin position="68"/>
        <end position="77"/>
    </location>
</feature>
<dbReference type="Proteomes" id="UP001556367">
    <property type="component" value="Unassembled WGS sequence"/>
</dbReference>
<keyword evidence="3" id="KW-1185">Reference proteome</keyword>
<evidence type="ECO:0000313" key="3">
    <source>
        <dbReference type="Proteomes" id="UP001556367"/>
    </source>
</evidence>
<feature type="compositionally biased region" description="Polar residues" evidence="1">
    <location>
        <begin position="116"/>
        <end position="125"/>
    </location>
</feature>
<protein>
    <recommendedName>
        <fullName evidence="4">Female-specific protein transformer</fullName>
    </recommendedName>
</protein>
<gene>
    <name evidence="2" type="ORF">HGRIS_008993</name>
</gene>
<reference evidence="3" key="1">
    <citation type="submission" date="2024-06" db="EMBL/GenBank/DDBJ databases">
        <title>Multi-omics analyses provide insights into the biosynthesis of the anticancer antibiotic pleurotin in Hohenbuehelia grisea.</title>
        <authorList>
            <person name="Weaver J.A."/>
            <person name="Alberti F."/>
        </authorList>
    </citation>
    <scope>NUCLEOTIDE SEQUENCE [LARGE SCALE GENOMIC DNA]</scope>
    <source>
        <strain evidence="3">T-177</strain>
    </source>
</reference>